<dbReference type="SUPFAM" id="SSF141000">
    <property type="entry name" value="Glu-tRNAGln amidotransferase C subunit"/>
    <property type="match status" value="1"/>
</dbReference>
<keyword evidence="1" id="KW-0648">Protein biosynthesis</keyword>
<dbReference type="GO" id="GO:0070681">
    <property type="term" value="P:glutaminyl-tRNAGln biosynthesis via transamidation"/>
    <property type="evidence" value="ECO:0007669"/>
    <property type="project" value="TreeGrafter"/>
</dbReference>
<dbReference type="PANTHER" id="PTHR15004">
    <property type="entry name" value="GLUTAMYL-TRNA(GLN) AMIDOTRANSFERASE SUBUNIT C, MITOCHONDRIAL"/>
    <property type="match status" value="1"/>
</dbReference>
<protein>
    <recommendedName>
        <fullName evidence="1">Aspartyl/glutamyl-tRNA(Asn/Gln) amidotransferase subunit C</fullName>
        <shortName evidence="1">Asp/Glu-ADT subunit C</shortName>
        <ecNumber evidence="1">6.3.5.-</ecNumber>
    </recommendedName>
</protein>
<dbReference type="EMBL" id="AP021881">
    <property type="protein sequence ID" value="BBO99822.1"/>
    <property type="molecule type" value="Genomic_DNA"/>
</dbReference>
<gene>
    <name evidence="1 2" type="primary">gatC</name>
    <name evidence="2" type="ORF">SFSGTM_05310</name>
</gene>
<dbReference type="GO" id="GO:0050567">
    <property type="term" value="F:glutaminyl-tRNA synthase (glutamine-hydrolyzing) activity"/>
    <property type="evidence" value="ECO:0007669"/>
    <property type="project" value="UniProtKB-UniRule"/>
</dbReference>
<dbReference type="NCBIfam" id="TIGR00135">
    <property type="entry name" value="gatC"/>
    <property type="match status" value="1"/>
</dbReference>
<dbReference type="KEGG" id="sniv:SFSGTM_05310"/>
<keyword evidence="3" id="KW-1185">Reference proteome</keyword>
<dbReference type="AlphaFoldDB" id="A0A809S7J3"/>
<proteinExistence type="inferred from homology"/>
<dbReference type="InterPro" id="IPR003837">
    <property type="entry name" value="GatC"/>
</dbReference>
<comment type="similarity">
    <text evidence="1">Belongs to the GatC family.</text>
</comment>
<reference evidence="3" key="1">
    <citation type="submission" date="2019-11" db="EMBL/GenBank/DDBJ databases">
        <title>Isolation and characterization of a novel species in the genus Sulfuriferula.</title>
        <authorList>
            <person name="Mochizuki J."/>
            <person name="Kojima H."/>
            <person name="Fukui M."/>
        </authorList>
    </citation>
    <scope>NUCLEOTIDE SEQUENCE [LARGE SCALE GENOMIC DNA]</scope>
    <source>
        <strain evidence="3">SGTM</strain>
    </source>
</reference>
<dbReference type="InterPro" id="IPR036113">
    <property type="entry name" value="Asp/Glu-ADT_sf_sub_c"/>
</dbReference>
<dbReference type="GO" id="GO:0006450">
    <property type="term" value="P:regulation of translational fidelity"/>
    <property type="evidence" value="ECO:0007669"/>
    <property type="project" value="InterPro"/>
</dbReference>
<dbReference type="PANTHER" id="PTHR15004:SF0">
    <property type="entry name" value="GLUTAMYL-TRNA(GLN) AMIDOTRANSFERASE SUBUNIT C, MITOCHONDRIAL"/>
    <property type="match status" value="1"/>
</dbReference>
<organism evidence="2 3">
    <name type="scientific">Sulfuriferula nivalis</name>
    <dbReference type="NCBI Taxonomy" id="2675298"/>
    <lineage>
        <taxon>Bacteria</taxon>
        <taxon>Pseudomonadati</taxon>
        <taxon>Pseudomonadota</taxon>
        <taxon>Betaproteobacteria</taxon>
        <taxon>Nitrosomonadales</taxon>
        <taxon>Sulfuricellaceae</taxon>
        <taxon>Sulfuriferula</taxon>
    </lineage>
</organism>
<keyword evidence="2" id="KW-0808">Transferase</keyword>
<accession>A0A809S7J3</accession>
<keyword evidence="1" id="KW-0436">Ligase</keyword>
<dbReference type="EC" id="6.3.5.-" evidence="1"/>
<comment type="subunit">
    <text evidence="1">Heterotrimer of A, B and C subunits.</text>
</comment>
<dbReference type="Proteomes" id="UP000463939">
    <property type="component" value="Chromosome"/>
</dbReference>
<comment type="function">
    <text evidence="1">Allows the formation of correctly charged Asn-tRNA(Asn) or Gln-tRNA(Gln) through the transamidation of misacylated Asp-tRNA(Asn) or Glu-tRNA(Gln) in organisms which lack either or both of asparaginyl-tRNA or glutaminyl-tRNA synthetases. The reaction takes place in the presence of glutamine and ATP through an activated phospho-Asp-tRNA(Asn) or phospho-Glu-tRNA(Gln).</text>
</comment>
<name>A0A809S7J3_9PROT</name>
<dbReference type="HAMAP" id="MF_00122">
    <property type="entry name" value="GatC"/>
    <property type="match status" value="1"/>
</dbReference>
<evidence type="ECO:0000313" key="2">
    <source>
        <dbReference type="EMBL" id="BBO99822.1"/>
    </source>
</evidence>
<dbReference type="Pfam" id="PF02686">
    <property type="entry name" value="GatC"/>
    <property type="match status" value="1"/>
</dbReference>
<dbReference type="GO" id="GO:0016740">
    <property type="term" value="F:transferase activity"/>
    <property type="evidence" value="ECO:0007669"/>
    <property type="project" value="UniProtKB-KW"/>
</dbReference>
<keyword evidence="1" id="KW-0067">ATP-binding</keyword>
<comment type="catalytic activity">
    <reaction evidence="1">
        <text>L-aspartyl-tRNA(Asn) + L-glutamine + ATP + H2O = L-asparaginyl-tRNA(Asn) + L-glutamate + ADP + phosphate + 2 H(+)</text>
        <dbReference type="Rhea" id="RHEA:14513"/>
        <dbReference type="Rhea" id="RHEA-COMP:9674"/>
        <dbReference type="Rhea" id="RHEA-COMP:9677"/>
        <dbReference type="ChEBI" id="CHEBI:15377"/>
        <dbReference type="ChEBI" id="CHEBI:15378"/>
        <dbReference type="ChEBI" id="CHEBI:29985"/>
        <dbReference type="ChEBI" id="CHEBI:30616"/>
        <dbReference type="ChEBI" id="CHEBI:43474"/>
        <dbReference type="ChEBI" id="CHEBI:58359"/>
        <dbReference type="ChEBI" id="CHEBI:78515"/>
        <dbReference type="ChEBI" id="CHEBI:78516"/>
        <dbReference type="ChEBI" id="CHEBI:456216"/>
    </reaction>
</comment>
<dbReference type="Gene3D" id="1.10.20.60">
    <property type="entry name" value="Glu-tRNAGln amidotransferase C subunit, N-terminal domain"/>
    <property type="match status" value="1"/>
</dbReference>
<evidence type="ECO:0000256" key="1">
    <source>
        <dbReference type="HAMAP-Rule" id="MF_00122"/>
    </source>
</evidence>
<keyword evidence="1" id="KW-0547">Nucleotide-binding</keyword>
<evidence type="ECO:0000313" key="3">
    <source>
        <dbReference type="Proteomes" id="UP000463939"/>
    </source>
</evidence>
<dbReference type="GO" id="GO:0006412">
    <property type="term" value="P:translation"/>
    <property type="evidence" value="ECO:0007669"/>
    <property type="project" value="UniProtKB-UniRule"/>
</dbReference>
<sequence length="95" mass="10451">MSLTLQDVKRVATLARIAVNDEEAATYQQHLNGIFGLIAEMQAVDTTGIEPMSHAQDLSQRLRDDVVTESNQRDKFQAIAPQVAGGLYLVPQVIE</sequence>
<dbReference type="GO" id="GO:0005524">
    <property type="term" value="F:ATP binding"/>
    <property type="evidence" value="ECO:0007669"/>
    <property type="project" value="UniProtKB-KW"/>
</dbReference>
<comment type="catalytic activity">
    <reaction evidence="1">
        <text>L-glutamyl-tRNA(Gln) + L-glutamine + ATP + H2O = L-glutaminyl-tRNA(Gln) + L-glutamate + ADP + phosphate + H(+)</text>
        <dbReference type="Rhea" id="RHEA:17521"/>
        <dbReference type="Rhea" id="RHEA-COMP:9681"/>
        <dbReference type="Rhea" id="RHEA-COMP:9684"/>
        <dbReference type="ChEBI" id="CHEBI:15377"/>
        <dbReference type="ChEBI" id="CHEBI:15378"/>
        <dbReference type="ChEBI" id="CHEBI:29985"/>
        <dbReference type="ChEBI" id="CHEBI:30616"/>
        <dbReference type="ChEBI" id="CHEBI:43474"/>
        <dbReference type="ChEBI" id="CHEBI:58359"/>
        <dbReference type="ChEBI" id="CHEBI:78520"/>
        <dbReference type="ChEBI" id="CHEBI:78521"/>
        <dbReference type="ChEBI" id="CHEBI:456216"/>
    </reaction>
</comment>
<dbReference type="RefSeq" id="WP_162083821.1">
    <property type="nucleotide sequence ID" value="NZ_AP021881.1"/>
</dbReference>